<dbReference type="SUPFAM" id="SSF50729">
    <property type="entry name" value="PH domain-like"/>
    <property type="match status" value="1"/>
</dbReference>
<feature type="compositionally biased region" description="Low complexity" evidence="15">
    <location>
        <begin position="183"/>
        <end position="195"/>
    </location>
</feature>
<evidence type="ECO:0000256" key="7">
    <source>
        <dbReference type="ARBA" id="ARBA00022692"/>
    </source>
</evidence>
<feature type="transmembrane region" description="Helical" evidence="16">
    <location>
        <begin position="1181"/>
        <end position="1199"/>
    </location>
</feature>
<dbReference type="InterPro" id="IPR041491">
    <property type="entry name" value="TRPM_SLOG"/>
</dbReference>
<feature type="domain" description="Nudix hydrolase" evidence="18">
    <location>
        <begin position="1598"/>
        <end position="1757"/>
    </location>
</feature>
<dbReference type="PROSITE" id="PS50003">
    <property type="entry name" value="PH_DOMAIN"/>
    <property type="match status" value="1"/>
</dbReference>
<keyword evidence="4" id="KW-1003">Cell membrane</keyword>
<evidence type="ECO:0000256" key="11">
    <source>
        <dbReference type="ARBA" id="ARBA00023065"/>
    </source>
</evidence>
<dbReference type="PANTHER" id="PTHR13800:SF12">
    <property type="entry name" value="TRANSIENT RECEPTOR POTENTIAL CATION CHANNEL SUBFAMILY M MEMBER-LIKE 2"/>
    <property type="match status" value="1"/>
</dbReference>
<organism evidence="19 20">
    <name type="scientific">Prymnesium parvum</name>
    <name type="common">Toxic golden alga</name>
    <dbReference type="NCBI Taxonomy" id="97485"/>
    <lineage>
        <taxon>Eukaryota</taxon>
        <taxon>Haptista</taxon>
        <taxon>Haptophyta</taxon>
        <taxon>Prymnesiophyceae</taxon>
        <taxon>Prymnesiales</taxon>
        <taxon>Prymnesiaceae</taxon>
        <taxon>Prymnesium</taxon>
    </lineage>
</organism>
<evidence type="ECO:0000313" key="20">
    <source>
        <dbReference type="Proteomes" id="UP001515480"/>
    </source>
</evidence>
<name>A0AB34K2M5_PRYPA</name>
<dbReference type="InterPro" id="IPR057366">
    <property type="entry name" value="TRPM-like"/>
</dbReference>
<dbReference type="InterPro" id="IPR020084">
    <property type="entry name" value="NUDIX_hydrolase_CS"/>
</dbReference>
<feature type="transmembrane region" description="Helical" evidence="16">
    <location>
        <begin position="1112"/>
        <end position="1133"/>
    </location>
</feature>
<feature type="compositionally biased region" description="Polar residues" evidence="15">
    <location>
        <begin position="203"/>
        <end position="212"/>
    </location>
</feature>
<evidence type="ECO:0000256" key="14">
    <source>
        <dbReference type="SAM" id="Coils"/>
    </source>
</evidence>
<dbReference type="SMART" id="SM00233">
    <property type="entry name" value="PH"/>
    <property type="match status" value="1"/>
</dbReference>
<feature type="transmembrane region" description="Helical" evidence="16">
    <location>
        <begin position="1220"/>
        <end position="1240"/>
    </location>
</feature>
<comment type="subcellular location">
    <subcellularLocation>
        <location evidence="1">Cell membrane</location>
        <topology evidence="1">Multi-pass membrane protein</topology>
    </subcellularLocation>
</comment>
<dbReference type="CDD" id="cd00821">
    <property type="entry name" value="PH"/>
    <property type="match status" value="1"/>
</dbReference>
<dbReference type="PROSITE" id="PS00893">
    <property type="entry name" value="NUDIX_BOX"/>
    <property type="match status" value="1"/>
</dbReference>
<dbReference type="Gene3D" id="3.90.79.10">
    <property type="entry name" value="Nucleoside Triphosphate Pyrophosphohydrolase"/>
    <property type="match status" value="1"/>
</dbReference>
<evidence type="ECO:0000256" key="15">
    <source>
        <dbReference type="SAM" id="MobiDB-lite"/>
    </source>
</evidence>
<accession>A0AB34K2M5</accession>
<keyword evidence="5" id="KW-0109">Calcium transport</keyword>
<dbReference type="Pfam" id="PF25969">
    <property type="entry name" value="NUDT9_N"/>
    <property type="match status" value="1"/>
</dbReference>
<sequence>MSASTAASASGLSGHLWVEQGSLWGTFRRRAFQLDGVMLRCLERSGMRLSALMNELNLTGAEITPTKRSRPQYPHAFRINLAPHLNQMERKVVFAAESEQEKQEWIHAMCKVGVLDRVTTPREGTVMSSIFHKLTSNRGSEGKTVKIVSCEELQAPDLGEQVSPPPSSSLPPFDDDGGTAVMSSRRASLLSALSSHPRPQGAAETSRQLSDGDQSEKEGCFSSIAAETSLKKSLQQLQMKREASRHKRTVSESSRTRATSNSISWGVVELDNSNMIKFPEVTGKVATLLQEALLRQYSLKKSRCAPETFRATRPNAPFPEMADFGQILFGSAQKSSAFLHLADTREWQGPTAQPLTPSVVFAPLDRYVNKVIDFMEIHWNMSPASVIISITGGAQDFNLSPMLHSAFGQGLAKAAQATNAWLLTGGTDSGVMQLVGRSLAEYDANVNCIGIAVWDCVYGKEHLYGCRSLDEKVTLLRRRDNSSEAANLERHHSHFLLVDTGSNNWGGEIPFRFALEREYCRRKKVPRVLLVVQGGPNTLWSVLEALESDCPVILVRDSGGVATLLHDFLATYRDTSSPFYQVGEIADAFKGRFEQWREKLTRIAELDFQVRKISSFGLSDPNSGSHLDLHILNAVLNDTGQYRNDLQARLQLAVQWNRRDVVERALAAVEESDLLNPESLLRSALQAAAMQVAVEHRRVTIIKSLLNWAMNHVYTRSFSRDEGGVVKLDFIKLYAANIRIFRSSETLQASLQSDMAITSIGQATSLRAFEQVLLPYLSGIVPHITERVRRMEALDADSSAYETLRESHLSQSNCGEALDVTRAGPSFSDLIFWATLVGDLELTQCFWECSRRDPIRMALLASQTARKAAQIASFDARLYLENAKQYELWACEVLRLCRSDDDAMAVLLRPHKHWPHTILRVAMSGGNKAFVGQSYVQRLVDQQWQGKTFRSSWSLPDNAGWIRIVLHAIFRRSIKMSYVSREDLEDQSSLGSTGLSDNSINIPKRIVSFRRRGYQNFNLSGVPDEWNGFLHVPRVKFTLKITSYFLFLALYLLVLYQRGGRPQIALSHLDAIFYFWAFSLWIEEIHQWYLDYSRGVAHIVDKVHRRIITSNLIDAISLTILMITLALHVAAFWSCGTDSTNASSSNNTDEHAVLGAAERGSEDSTLAVYHGCQFLRWSQLMLAWDAIFCFVRVFSWLTVADQKLGVLSVILMALLQDVQLFLVIFLLVLAGFSAALVGLMPTLGARQTGELATWESTGPFQLPFWAMFGEFGELADVSEHGSWPGTALLWSYTFVSQVLMVNLLIAMMTETYQNIKQNADDEWKFRRVFIVDEFMGTVFHWPAPVSSPMLIAQLLSSLCGKSSPPLPDLLTYKLPVNSKEATKDLHIMQDWLAKKGQKKSSDHEAQLLSNQDLMLKKMLETQETIFEMKQQIDSSWIASAEGTTTRKKPQQVAIKSAEAHQLRISLEEVRNQLERKDQELLRLQRSAPMLRLHQKARGPHPLYPERSKVADHQVDWRTIWTGYEPVSFTAQVVLDNDCTKRPGGWADPRDVALLREDWSKSSRASAEGTILFDAYGTPLNPRGRTGMRERGLLGKWGPNHAADPIVTRWDPRSSDLQIVAIKRADTGDWALPGGMVDAGETVSATVRREFEEEAGSIQEPEQRQLFRTLVDELFHVGSNTGDVVYRGYVDDPRNTDNAWMESTAFHFHCRPQLGAMLPLHAGDDAKAVMWLTINENDPKYSRLYASHKDWVDRVNKRMRMQRRKENISPPRRQSSNPGSAP</sequence>
<evidence type="ECO:0000256" key="10">
    <source>
        <dbReference type="ARBA" id="ARBA00022989"/>
    </source>
</evidence>
<evidence type="ECO:0000313" key="19">
    <source>
        <dbReference type="EMBL" id="KAL1527372.1"/>
    </source>
</evidence>
<feature type="domain" description="PH" evidence="17">
    <location>
        <begin position="9"/>
        <end position="114"/>
    </location>
</feature>
<dbReference type="Pfam" id="PF00169">
    <property type="entry name" value="PH"/>
    <property type="match status" value="1"/>
</dbReference>
<keyword evidence="13" id="KW-0407">Ion channel</keyword>
<feature type="coiled-coil region" evidence="14">
    <location>
        <begin position="1459"/>
        <end position="1486"/>
    </location>
</feature>
<dbReference type="InterPro" id="IPR015797">
    <property type="entry name" value="NUDIX_hydrolase-like_dom_sf"/>
</dbReference>
<keyword evidence="9" id="KW-0106">Calcium</keyword>
<evidence type="ECO:0000256" key="13">
    <source>
        <dbReference type="ARBA" id="ARBA00023303"/>
    </source>
</evidence>
<comment type="caution">
    <text evidence="19">The sequence shown here is derived from an EMBL/GenBank/DDBJ whole genome shotgun (WGS) entry which is preliminary data.</text>
</comment>
<evidence type="ECO:0000256" key="6">
    <source>
        <dbReference type="ARBA" id="ARBA00022673"/>
    </source>
</evidence>
<keyword evidence="12 16" id="KW-0472">Membrane</keyword>
<dbReference type="PROSITE" id="PS51462">
    <property type="entry name" value="NUDIX"/>
    <property type="match status" value="1"/>
</dbReference>
<dbReference type="Pfam" id="PF18139">
    <property type="entry name" value="LSDAT_euk"/>
    <property type="match status" value="1"/>
</dbReference>
<keyword evidence="20" id="KW-1185">Reference proteome</keyword>
<dbReference type="PANTHER" id="PTHR13800">
    <property type="entry name" value="TRANSIENT RECEPTOR POTENTIAL CATION CHANNEL, SUBFAMILY M, MEMBER 6"/>
    <property type="match status" value="1"/>
</dbReference>
<dbReference type="InterPro" id="IPR005821">
    <property type="entry name" value="Ion_trans_dom"/>
</dbReference>
<dbReference type="EMBL" id="JBGBPQ010000003">
    <property type="protein sequence ID" value="KAL1527372.1"/>
    <property type="molecule type" value="Genomic_DNA"/>
</dbReference>
<evidence type="ECO:0000256" key="12">
    <source>
        <dbReference type="ARBA" id="ARBA00023136"/>
    </source>
</evidence>
<feature type="transmembrane region" description="Helical" evidence="16">
    <location>
        <begin position="1037"/>
        <end position="1056"/>
    </location>
</feature>
<evidence type="ECO:0000256" key="1">
    <source>
        <dbReference type="ARBA" id="ARBA00004651"/>
    </source>
</evidence>
<dbReference type="Pfam" id="PF00520">
    <property type="entry name" value="Ion_trans"/>
    <property type="match status" value="1"/>
</dbReference>
<feature type="compositionally biased region" description="Polar residues" evidence="15">
    <location>
        <begin position="1771"/>
        <end position="1781"/>
    </location>
</feature>
<dbReference type="GO" id="GO:0099604">
    <property type="term" value="F:ligand-gated calcium channel activity"/>
    <property type="evidence" value="ECO:0007669"/>
    <property type="project" value="TreeGrafter"/>
</dbReference>
<keyword evidence="8" id="KW-0378">Hydrolase</keyword>
<dbReference type="GO" id="GO:0016787">
    <property type="term" value="F:hydrolase activity"/>
    <property type="evidence" value="ECO:0007669"/>
    <property type="project" value="UniProtKB-KW"/>
</dbReference>
<dbReference type="InterPro" id="IPR001849">
    <property type="entry name" value="PH_domain"/>
</dbReference>
<dbReference type="InterPro" id="IPR000086">
    <property type="entry name" value="NUDIX_hydrolase_dom"/>
</dbReference>
<proteinExistence type="inferred from homology"/>
<dbReference type="Proteomes" id="UP001515480">
    <property type="component" value="Unassembled WGS sequence"/>
</dbReference>
<keyword evidence="10 16" id="KW-1133">Transmembrane helix</keyword>
<evidence type="ECO:0000259" key="18">
    <source>
        <dbReference type="PROSITE" id="PS51462"/>
    </source>
</evidence>
<evidence type="ECO:0000259" key="17">
    <source>
        <dbReference type="PROSITE" id="PS50003"/>
    </source>
</evidence>
<evidence type="ECO:0000256" key="2">
    <source>
        <dbReference type="ARBA" id="ARBA00009501"/>
    </source>
</evidence>
<evidence type="ECO:0000256" key="16">
    <source>
        <dbReference type="SAM" id="Phobius"/>
    </source>
</evidence>
<feature type="region of interest" description="Disordered" evidence="15">
    <location>
        <begin position="156"/>
        <end position="218"/>
    </location>
</feature>
<keyword evidence="3" id="KW-0813">Transport</keyword>
<gene>
    <name evidence="19" type="ORF">AB1Y20_016041</name>
</gene>
<evidence type="ECO:0000256" key="4">
    <source>
        <dbReference type="ARBA" id="ARBA00022475"/>
    </source>
</evidence>
<dbReference type="SUPFAM" id="SSF55811">
    <property type="entry name" value="Nudix"/>
    <property type="match status" value="1"/>
</dbReference>
<dbReference type="Pfam" id="PF25508">
    <property type="entry name" value="TRPM2"/>
    <property type="match status" value="1"/>
</dbReference>
<protein>
    <submittedName>
        <fullName evidence="19">Uncharacterized protein</fullName>
    </submittedName>
</protein>
<dbReference type="CDD" id="cd03670">
    <property type="entry name" value="NUDIX_ADPRase_Nudt9"/>
    <property type="match status" value="1"/>
</dbReference>
<keyword evidence="7 16" id="KW-0812">Transmembrane</keyword>
<comment type="similarity">
    <text evidence="2">Belongs to the transient receptor (TC 1.A.4) family. LTrpC subfamily. TRPM2 sub-subfamily.</text>
</comment>
<dbReference type="Pfam" id="PF00293">
    <property type="entry name" value="NUDIX"/>
    <property type="match status" value="1"/>
</dbReference>
<dbReference type="InterPro" id="IPR050927">
    <property type="entry name" value="TRPM"/>
</dbReference>
<keyword evidence="6" id="KW-0107">Calcium channel</keyword>
<evidence type="ECO:0000256" key="9">
    <source>
        <dbReference type="ARBA" id="ARBA00022837"/>
    </source>
</evidence>
<feature type="region of interest" description="Disordered" evidence="15">
    <location>
        <begin position="1761"/>
        <end position="1781"/>
    </location>
</feature>
<evidence type="ECO:0000256" key="8">
    <source>
        <dbReference type="ARBA" id="ARBA00022801"/>
    </source>
</evidence>
<keyword evidence="14" id="KW-0175">Coiled coil</keyword>
<evidence type="ECO:0000256" key="3">
    <source>
        <dbReference type="ARBA" id="ARBA00022448"/>
    </source>
</evidence>
<reference evidence="19 20" key="1">
    <citation type="journal article" date="2024" name="Science">
        <title>Giant polyketide synthase enzymes in the biosynthesis of giant marine polyether toxins.</title>
        <authorList>
            <person name="Fallon T.R."/>
            <person name="Shende V.V."/>
            <person name="Wierzbicki I.H."/>
            <person name="Pendleton A.L."/>
            <person name="Watervoot N.F."/>
            <person name="Auber R.P."/>
            <person name="Gonzalez D.J."/>
            <person name="Wisecaver J.H."/>
            <person name="Moore B.S."/>
        </authorList>
    </citation>
    <scope>NUCLEOTIDE SEQUENCE [LARGE SCALE GENOMIC DNA]</scope>
    <source>
        <strain evidence="19 20">12B1</strain>
    </source>
</reference>
<dbReference type="GO" id="GO:0005886">
    <property type="term" value="C:plasma membrane"/>
    <property type="evidence" value="ECO:0007669"/>
    <property type="project" value="UniProtKB-SubCell"/>
</dbReference>
<keyword evidence="11" id="KW-0406">Ion transport</keyword>
<evidence type="ECO:0000256" key="5">
    <source>
        <dbReference type="ARBA" id="ARBA00022568"/>
    </source>
</evidence>
<dbReference type="InterPro" id="IPR011993">
    <property type="entry name" value="PH-like_dom_sf"/>
</dbReference>
<dbReference type="Gene3D" id="2.30.29.30">
    <property type="entry name" value="Pleckstrin-homology domain (PH domain)/Phosphotyrosine-binding domain (PTB)"/>
    <property type="match status" value="1"/>
</dbReference>